<sequence length="181" mass="20115">MPKPLVVDKPIGRHLLLHFAAKLRMRLVDFVIHRVEPWRFGREPSGAPACWNDGVQSSGFRAEFFADLRVLGDKYDSKPGYFFSMFQRLGLPGVVVRRHGIGVVVDDRKVVTDRVSVALRKFDRVLHPTSCGMDVLRSGVSRPCQSVSHVVGRPPDNASIAVGCFSRCISTVTVPFGSARR</sequence>
<name>A0A172UQV6_9MYCO</name>
<dbReference type="AlphaFoldDB" id="A0A172UQV6"/>
<dbReference type="Proteomes" id="UP000077143">
    <property type="component" value="Chromosome"/>
</dbReference>
<organism evidence="1 2">
    <name type="scientific">Mycobacterium adipatum</name>
    <dbReference type="NCBI Taxonomy" id="1682113"/>
    <lineage>
        <taxon>Bacteria</taxon>
        <taxon>Bacillati</taxon>
        <taxon>Actinomycetota</taxon>
        <taxon>Actinomycetes</taxon>
        <taxon>Mycobacteriales</taxon>
        <taxon>Mycobacteriaceae</taxon>
        <taxon>Mycobacterium</taxon>
    </lineage>
</organism>
<accession>A0A172UQV6</accession>
<evidence type="ECO:0000313" key="2">
    <source>
        <dbReference type="Proteomes" id="UP000077143"/>
    </source>
</evidence>
<reference evidence="1 2" key="1">
    <citation type="submission" date="2016-05" db="EMBL/GenBank/DDBJ databases">
        <title>Complete genome sequence of a phthalic acid esters degrading Mycobacterium sp. YC-RL4.</title>
        <authorList>
            <person name="Ren L."/>
            <person name="Fan S."/>
            <person name="Ruth N."/>
            <person name="Jia Y."/>
            <person name="Wang J."/>
            <person name="Qiao C."/>
        </authorList>
    </citation>
    <scope>NUCLEOTIDE SEQUENCE [LARGE SCALE GENOMIC DNA]</scope>
    <source>
        <strain evidence="1 2">YC-RL4</strain>
    </source>
</reference>
<dbReference type="EMBL" id="CP015596">
    <property type="protein sequence ID" value="ANE81562.1"/>
    <property type="molecule type" value="Genomic_DNA"/>
</dbReference>
<evidence type="ECO:0000313" key="1">
    <source>
        <dbReference type="EMBL" id="ANE81562.1"/>
    </source>
</evidence>
<proteinExistence type="predicted"/>
<gene>
    <name evidence="1" type="ORF">A7U43_21735</name>
</gene>
<keyword evidence="2" id="KW-1185">Reference proteome</keyword>
<dbReference type="KEGG" id="madi:A7U43_21735"/>
<protein>
    <submittedName>
        <fullName evidence="1">Uncharacterized protein</fullName>
    </submittedName>
</protein>